<dbReference type="InterPro" id="IPR003961">
    <property type="entry name" value="FN3_dom"/>
</dbReference>
<dbReference type="InterPro" id="IPR016186">
    <property type="entry name" value="C-type_lectin-like/link_sf"/>
</dbReference>
<evidence type="ECO:0000259" key="9">
    <source>
        <dbReference type="PROSITE" id="PS50853"/>
    </source>
</evidence>
<evidence type="ECO:0000259" key="8">
    <source>
        <dbReference type="PROSITE" id="PS50041"/>
    </source>
</evidence>
<organism evidence="11 12">
    <name type="scientific">Branchiostoma belcheri</name>
    <name type="common">Amphioxus</name>
    <dbReference type="NCBI Taxonomy" id="7741"/>
    <lineage>
        <taxon>Eukaryota</taxon>
        <taxon>Metazoa</taxon>
        <taxon>Chordata</taxon>
        <taxon>Cephalochordata</taxon>
        <taxon>Leptocardii</taxon>
        <taxon>Amphioxiformes</taxon>
        <taxon>Branchiostomatidae</taxon>
        <taxon>Branchiostoma</taxon>
    </lineage>
</organism>
<feature type="transmembrane region" description="Helical" evidence="7">
    <location>
        <begin position="866"/>
        <end position="890"/>
    </location>
</feature>
<feature type="region of interest" description="Disordered" evidence="6">
    <location>
        <begin position="826"/>
        <end position="845"/>
    </location>
</feature>
<dbReference type="Gene3D" id="3.10.100.10">
    <property type="entry name" value="Mannose-Binding Protein A, subunit A"/>
    <property type="match status" value="1"/>
</dbReference>
<dbReference type="InterPro" id="IPR001507">
    <property type="entry name" value="ZP_dom"/>
</dbReference>
<dbReference type="InterPro" id="IPR055356">
    <property type="entry name" value="ZP-N"/>
</dbReference>
<dbReference type="Gene3D" id="2.60.40.4100">
    <property type="entry name" value="Zona pellucida, ZP-C domain"/>
    <property type="match status" value="1"/>
</dbReference>
<protein>
    <submittedName>
        <fullName evidence="12">Uncharacterized protein LOC109464291</fullName>
    </submittedName>
</protein>
<dbReference type="Gene3D" id="2.60.40.3210">
    <property type="entry name" value="Zona pellucida, ZP-N domain"/>
    <property type="match status" value="1"/>
</dbReference>
<dbReference type="RefSeq" id="XP_019616804.1">
    <property type="nucleotide sequence ID" value="XM_019761245.1"/>
</dbReference>
<dbReference type="InterPro" id="IPR048290">
    <property type="entry name" value="ZP_chr"/>
</dbReference>
<keyword evidence="11" id="KW-1185">Reference proteome</keyword>
<dbReference type="Gene3D" id="2.60.120.260">
    <property type="entry name" value="Galactose-binding domain-like"/>
    <property type="match status" value="1"/>
</dbReference>
<dbReference type="InterPro" id="IPR018378">
    <property type="entry name" value="C-type_lectin_CS"/>
</dbReference>
<evidence type="ECO:0000256" key="4">
    <source>
        <dbReference type="ARBA" id="ARBA00023157"/>
    </source>
</evidence>
<keyword evidence="7" id="KW-1133">Transmembrane helix</keyword>
<feature type="compositionally biased region" description="Basic and acidic residues" evidence="6">
    <location>
        <begin position="830"/>
        <end position="844"/>
    </location>
</feature>
<evidence type="ECO:0000256" key="7">
    <source>
        <dbReference type="SAM" id="Phobius"/>
    </source>
</evidence>
<evidence type="ECO:0000256" key="2">
    <source>
        <dbReference type="ARBA" id="ARBA00022729"/>
    </source>
</evidence>
<dbReference type="SUPFAM" id="SSF49785">
    <property type="entry name" value="Galactose-binding domain-like"/>
    <property type="match status" value="1"/>
</dbReference>
<accession>A0A6P4Y2Z2</accession>
<reference evidence="12" key="1">
    <citation type="submission" date="2025-08" db="UniProtKB">
        <authorList>
            <consortium name="RefSeq"/>
        </authorList>
    </citation>
    <scope>IDENTIFICATION</scope>
    <source>
        <tissue evidence="12">Gonad</tissue>
    </source>
</reference>
<dbReference type="PROSITE" id="PS50853">
    <property type="entry name" value="FN3"/>
    <property type="match status" value="1"/>
</dbReference>
<dbReference type="Gene3D" id="2.60.40.10">
    <property type="entry name" value="Immunoglobulins"/>
    <property type="match status" value="1"/>
</dbReference>
<sequence length="931" mass="101309">MQLNSRSHRQKAARGVLPYANLGELITRRLPFPAEINGPLLCRGVLGNDALPKAHRLPLDSKNLLRRRDEVYTSEASLELQGMPEDGCGSLRTNDCLRVPPSVVYCLWSDLSPVACPAWLNLPEIVVYADTMAGPCTSGFWRWMVLVLILRTASVNGQGVNVALSKKAYQTSLEGHGHPNLAVDGNTNANYYSGSCANTIAGAGEADPSWWVDLRQSYMVDRVVIFNRLDCCAWLINPFNIHIGDSDQVSMNPKCGGDHQIVQPSITVSCAGMKGRYVGIRLPGPNRTLQLCEVQVFSGFRESYAMVTQKGDKPSWFVEKKSAIGAGPTIVEAHIPACPIASYVSFNGVCYMDFAEEKTYDEARRTCAADGGLLAMPKDSAISTFIHDLVGAQRRWIGLTDIANEGQFVYENGQTLASSGYSNWNPGEPNDANVGEDCVALLDSTHFWNDASCRKIFGFICQLVLTGLTLADAGISHLTVSWTVVGNLPISRYRLRYQPADRPGSYRDLSPAPAAGATSATVQGLLADTEYILTLTSFGADDEPNGVASGAFTTDSVIVNVVCDQDSMSLSIPRAALPAVNVENLHLLDPDCGATEDEDEDAFIFETHLQECGTRQETSGDDKFIFSNEVIVNQVTHENGAVRNQPVNLPFQCEFLRQHVVSQGGDIMYNIPSPRVQIVDASNSFTLEMRMYTSGDFSATYESSDFPIQVSPSDRLHFGLSVASPLDNLELFARDCVSTPTTSPDDTPRVSIIDDGCQIDQTLEKDNDLSNEKALYHSVDAFTFPNALDPSLVYFHCTMIICFKDDPASRCKQGCIPPAARRRRAVSDGTETRVRRESSRDKQADITQGPFQVQFEEKAGTVGVPLGTAVGASVGVAGIMVLLMVAGVLVKKRGGLALGNKKREDDIVGMNNYAFQTWGKMSKTGIADTKA</sequence>
<evidence type="ECO:0000256" key="6">
    <source>
        <dbReference type="SAM" id="MobiDB-lite"/>
    </source>
</evidence>
<dbReference type="PRINTS" id="PR00023">
    <property type="entry name" value="ZPELLUCIDA"/>
</dbReference>
<dbReference type="InterPro" id="IPR006585">
    <property type="entry name" value="FTP1"/>
</dbReference>
<dbReference type="KEGG" id="bbel:109464291"/>
<dbReference type="InterPro" id="IPR008979">
    <property type="entry name" value="Galactose-bd-like_sf"/>
</dbReference>
<evidence type="ECO:0000313" key="11">
    <source>
        <dbReference type="Proteomes" id="UP000515135"/>
    </source>
</evidence>
<feature type="domain" description="ZP" evidence="10">
    <location>
        <begin position="562"/>
        <end position="818"/>
    </location>
</feature>
<evidence type="ECO:0000259" key="10">
    <source>
        <dbReference type="PROSITE" id="PS51034"/>
    </source>
</evidence>
<dbReference type="InterPro" id="IPR001304">
    <property type="entry name" value="C-type_lectin-like"/>
</dbReference>
<keyword evidence="5" id="KW-0325">Glycoprotein</keyword>
<name>A0A6P4Y2Z2_BRABE</name>
<dbReference type="GeneID" id="109464291"/>
<dbReference type="InterPro" id="IPR013783">
    <property type="entry name" value="Ig-like_fold"/>
</dbReference>
<dbReference type="AlphaFoldDB" id="A0A6P4Y2Z2"/>
<dbReference type="InterPro" id="IPR055355">
    <property type="entry name" value="ZP-C"/>
</dbReference>
<dbReference type="SMART" id="SM00607">
    <property type="entry name" value="FTP"/>
    <property type="match status" value="1"/>
</dbReference>
<dbReference type="PANTHER" id="PTHR14002">
    <property type="entry name" value="ENDOGLIN/TGF-BETA RECEPTOR TYPE III"/>
    <property type="match status" value="1"/>
</dbReference>
<keyword evidence="2" id="KW-0732">Signal</keyword>
<dbReference type="InterPro" id="IPR016187">
    <property type="entry name" value="CTDL_fold"/>
</dbReference>
<dbReference type="GO" id="GO:0046872">
    <property type="term" value="F:metal ion binding"/>
    <property type="evidence" value="ECO:0007669"/>
    <property type="project" value="UniProtKB-KW"/>
</dbReference>
<evidence type="ECO:0000256" key="1">
    <source>
        <dbReference type="ARBA" id="ARBA00022723"/>
    </source>
</evidence>
<dbReference type="CDD" id="cd00063">
    <property type="entry name" value="FN3"/>
    <property type="match status" value="1"/>
</dbReference>
<feature type="domain" description="Fibronectin type-III" evidence="9">
    <location>
        <begin position="464"/>
        <end position="557"/>
    </location>
</feature>
<dbReference type="SMART" id="SM00034">
    <property type="entry name" value="CLECT"/>
    <property type="match status" value="1"/>
</dbReference>
<dbReference type="PROSITE" id="PS51034">
    <property type="entry name" value="ZP_2"/>
    <property type="match status" value="1"/>
</dbReference>
<evidence type="ECO:0000313" key="12">
    <source>
        <dbReference type="RefSeq" id="XP_019616804.1"/>
    </source>
</evidence>
<gene>
    <name evidence="12" type="primary">LOC109464291</name>
</gene>
<keyword evidence="1" id="KW-0479">Metal-binding</keyword>
<dbReference type="SUPFAM" id="SSF56436">
    <property type="entry name" value="C-type lectin-like"/>
    <property type="match status" value="1"/>
</dbReference>
<dbReference type="PROSITE" id="PS00615">
    <property type="entry name" value="C_TYPE_LECTIN_1"/>
    <property type="match status" value="1"/>
</dbReference>
<dbReference type="InterPro" id="IPR036116">
    <property type="entry name" value="FN3_sf"/>
</dbReference>
<dbReference type="Pfam" id="PF00059">
    <property type="entry name" value="Lectin_C"/>
    <property type="match status" value="1"/>
</dbReference>
<keyword evidence="3" id="KW-0106">Calcium</keyword>
<dbReference type="SUPFAM" id="SSF49265">
    <property type="entry name" value="Fibronectin type III"/>
    <property type="match status" value="1"/>
</dbReference>
<evidence type="ECO:0000256" key="3">
    <source>
        <dbReference type="ARBA" id="ARBA00022837"/>
    </source>
</evidence>
<feature type="domain" description="C-type lectin" evidence="8">
    <location>
        <begin position="346"/>
        <end position="462"/>
    </location>
</feature>
<dbReference type="Pfam" id="PF00100">
    <property type="entry name" value="Zona_pellucida"/>
    <property type="match status" value="1"/>
</dbReference>
<dbReference type="PROSITE" id="PS50041">
    <property type="entry name" value="C_TYPE_LECTIN_2"/>
    <property type="match status" value="1"/>
</dbReference>
<dbReference type="SMART" id="SM00241">
    <property type="entry name" value="ZP"/>
    <property type="match status" value="1"/>
</dbReference>
<dbReference type="Pfam" id="PF00041">
    <property type="entry name" value="fn3"/>
    <property type="match status" value="1"/>
</dbReference>
<dbReference type="Proteomes" id="UP000515135">
    <property type="component" value="Unplaced"/>
</dbReference>
<keyword evidence="7" id="KW-0812">Transmembrane</keyword>
<dbReference type="InterPro" id="IPR042235">
    <property type="entry name" value="ZP-C_dom"/>
</dbReference>
<keyword evidence="4" id="KW-1015">Disulfide bond</keyword>
<evidence type="ECO:0000256" key="5">
    <source>
        <dbReference type="ARBA" id="ARBA00023180"/>
    </source>
</evidence>
<keyword evidence="7" id="KW-0472">Membrane</keyword>
<dbReference type="PANTHER" id="PTHR14002:SF43">
    <property type="entry name" value="DELTA-LIKE PROTEIN"/>
    <property type="match status" value="1"/>
</dbReference>
<dbReference type="Pfam" id="PF23344">
    <property type="entry name" value="ZP-N"/>
    <property type="match status" value="1"/>
</dbReference>
<dbReference type="OrthoDB" id="7357196at2759"/>
<proteinExistence type="predicted"/>
<dbReference type="Pfam" id="PF22633">
    <property type="entry name" value="F5_F8_type_C_2"/>
    <property type="match status" value="1"/>
</dbReference>